<dbReference type="GeneTree" id="ENSGT00940000167252"/>
<dbReference type="RefSeq" id="XP_040020102.1">
    <property type="nucleotide sequence ID" value="XM_040164168.1"/>
</dbReference>
<evidence type="ECO:0000313" key="5">
    <source>
        <dbReference type="Ensembl" id="ENSGACP00000052268.1"/>
    </source>
</evidence>
<dbReference type="KEGG" id="gat:120809991"/>
<feature type="domain" description="C-type lectin" evidence="4">
    <location>
        <begin position="143"/>
        <end position="264"/>
    </location>
</feature>
<name>A0AAQ4QP64_GASAC</name>
<proteinExistence type="predicted"/>
<dbReference type="PROSITE" id="PS50041">
    <property type="entry name" value="C_TYPE_LECTIN_2"/>
    <property type="match status" value="1"/>
</dbReference>
<sequence length="273" mass="31062">MENEIIYSTVVFSKKDGAPEKKKDPTVDPKGKPEEAPNAPDGKEAACSRFAALLACSGTLCVLLTASVTVVVYLGSVMKEQEANLSRLNAEKQLLLEEMSILSSVTHHLNWTLGVIMHYHAFPVVDFCPDKKCQPCRKYWVLFQEKCYLFPPGEQPPWNTWEDSRRFCQNAAADLVVIDNLQELEFISNHTKFYHDQYHGYWLGLRKVEDTNWVWVDGRNYTVGSRLTKDIGTSLRCGLMVPERKPSASWSPADCYMRNKFICEADALIRSDL</sequence>
<organism evidence="5 6">
    <name type="scientific">Gasterosteus aculeatus aculeatus</name>
    <name type="common">three-spined stickleback</name>
    <dbReference type="NCBI Taxonomy" id="481459"/>
    <lineage>
        <taxon>Eukaryota</taxon>
        <taxon>Metazoa</taxon>
        <taxon>Chordata</taxon>
        <taxon>Craniata</taxon>
        <taxon>Vertebrata</taxon>
        <taxon>Euteleostomi</taxon>
        <taxon>Actinopterygii</taxon>
        <taxon>Neopterygii</taxon>
        <taxon>Teleostei</taxon>
        <taxon>Neoteleostei</taxon>
        <taxon>Acanthomorphata</taxon>
        <taxon>Eupercaria</taxon>
        <taxon>Perciformes</taxon>
        <taxon>Cottioidei</taxon>
        <taxon>Gasterosteales</taxon>
        <taxon>Gasterosteidae</taxon>
        <taxon>Gasterosteus</taxon>
    </lineage>
</organism>
<dbReference type="InterPro" id="IPR050828">
    <property type="entry name" value="C-type_lectin/matrix_domain"/>
</dbReference>
<dbReference type="Gene3D" id="3.10.100.10">
    <property type="entry name" value="Mannose-Binding Protein A, subunit A"/>
    <property type="match status" value="1"/>
</dbReference>
<dbReference type="PANTHER" id="PTHR45710:SF29">
    <property type="entry name" value="C-TYPE LECTIN DOMAIN FAMILY 9 MEMBER A-LIKE ISOFORM X1"/>
    <property type="match status" value="1"/>
</dbReference>
<keyword evidence="3" id="KW-0812">Transmembrane</keyword>
<dbReference type="InterPro" id="IPR001304">
    <property type="entry name" value="C-type_lectin-like"/>
</dbReference>
<evidence type="ECO:0000256" key="2">
    <source>
        <dbReference type="SAM" id="MobiDB-lite"/>
    </source>
</evidence>
<dbReference type="GeneID" id="120809991"/>
<dbReference type="GO" id="GO:0005886">
    <property type="term" value="C:plasma membrane"/>
    <property type="evidence" value="ECO:0007669"/>
    <property type="project" value="UniProtKB-SubCell"/>
</dbReference>
<protein>
    <recommendedName>
        <fullName evidence="4">C-type lectin domain-containing protein</fullName>
    </recommendedName>
</protein>
<dbReference type="InterPro" id="IPR016187">
    <property type="entry name" value="CTDL_fold"/>
</dbReference>
<feature type="region of interest" description="Disordered" evidence="2">
    <location>
        <begin position="16"/>
        <end position="41"/>
    </location>
</feature>
<keyword evidence="6" id="KW-1185">Reference proteome</keyword>
<keyword evidence="3" id="KW-0472">Membrane</keyword>
<evidence type="ECO:0000256" key="1">
    <source>
        <dbReference type="ARBA" id="ARBA00004401"/>
    </source>
</evidence>
<dbReference type="SUPFAM" id="SSF56436">
    <property type="entry name" value="C-type lectin-like"/>
    <property type="match status" value="1"/>
</dbReference>
<dbReference type="Proteomes" id="UP000007635">
    <property type="component" value="Chromosome XX"/>
</dbReference>
<evidence type="ECO:0000259" key="4">
    <source>
        <dbReference type="PROSITE" id="PS50041"/>
    </source>
</evidence>
<dbReference type="Pfam" id="PF00059">
    <property type="entry name" value="Lectin_C"/>
    <property type="match status" value="1"/>
</dbReference>
<comment type="subcellular location">
    <subcellularLocation>
        <location evidence="1">Cell membrane</location>
        <topology evidence="1">Single-pass type II membrane protein</topology>
    </subcellularLocation>
</comment>
<feature type="transmembrane region" description="Helical" evidence="3">
    <location>
        <begin position="50"/>
        <end position="74"/>
    </location>
</feature>
<evidence type="ECO:0000313" key="6">
    <source>
        <dbReference type="Proteomes" id="UP000007635"/>
    </source>
</evidence>
<dbReference type="AlphaFoldDB" id="A0AAQ4QP64"/>
<dbReference type="SMART" id="SM00034">
    <property type="entry name" value="CLECT"/>
    <property type="match status" value="1"/>
</dbReference>
<dbReference type="Ensembl" id="ENSGACT00000052469.1">
    <property type="protein sequence ID" value="ENSGACP00000052268.1"/>
    <property type="gene ID" value="ENSGACG00000013327.2"/>
</dbReference>
<reference evidence="5 6" key="1">
    <citation type="journal article" date="2021" name="G3 (Bethesda)">
        <title>Improved contiguity of the threespine stickleback genome using long-read sequencing.</title>
        <authorList>
            <person name="Nath S."/>
            <person name="Shaw D.E."/>
            <person name="White M.A."/>
        </authorList>
    </citation>
    <scope>NUCLEOTIDE SEQUENCE [LARGE SCALE GENOMIC DNA]</scope>
    <source>
        <strain evidence="5 6">Lake Benthic</strain>
    </source>
</reference>
<accession>A0AAQ4QP64</accession>
<evidence type="ECO:0000256" key="3">
    <source>
        <dbReference type="SAM" id="Phobius"/>
    </source>
</evidence>
<dbReference type="PANTHER" id="PTHR45710">
    <property type="entry name" value="C-TYPE LECTIN DOMAIN-CONTAINING PROTEIN 180"/>
    <property type="match status" value="1"/>
</dbReference>
<reference evidence="5" key="3">
    <citation type="submission" date="2025-09" db="UniProtKB">
        <authorList>
            <consortium name="Ensembl"/>
        </authorList>
    </citation>
    <scope>IDENTIFICATION</scope>
</reference>
<keyword evidence="3" id="KW-1133">Transmembrane helix</keyword>
<reference evidence="5" key="2">
    <citation type="submission" date="2025-08" db="UniProtKB">
        <authorList>
            <consortium name="Ensembl"/>
        </authorList>
    </citation>
    <scope>IDENTIFICATION</scope>
</reference>
<dbReference type="InterPro" id="IPR016186">
    <property type="entry name" value="C-type_lectin-like/link_sf"/>
</dbReference>